<reference evidence="3" key="1">
    <citation type="submission" date="2011-04" db="EMBL/GenBank/DDBJ databases">
        <title>Evolution of plant cell wall degrading machinery underlies the functional diversity of forest fungi.</title>
        <authorList>
            <consortium name="US DOE Joint Genome Institute (JGI-PGF)"/>
            <person name="Eastwood D.C."/>
            <person name="Floudas D."/>
            <person name="Binder M."/>
            <person name="Majcherczyk A."/>
            <person name="Schneider P."/>
            <person name="Aerts A."/>
            <person name="Asiegbu F.O."/>
            <person name="Baker S.E."/>
            <person name="Barry K."/>
            <person name="Bendiksby M."/>
            <person name="Blumentritt M."/>
            <person name="Coutinho P.M."/>
            <person name="Cullen D."/>
            <person name="Cullen D."/>
            <person name="Gathman A."/>
            <person name="Goodell B."/>
            <person name="Henrissat B."/>
            <person name="Ihrmark K."/>
            <person name="Kauserud H."/>
            <person name="Kohler A."/>
            <person name="LaButti K."/>
            <person name="Lapidus A."/>
            <person name="Lavin J.L."/>
            <person name="Lee Y.-H."/>
            <person name="Lindquist E."/>
            <person name="Lilly W."/>
            <person name="Lucas S."/>
            <person name="Morin E."/>
            <person name="Murat C."/>
            <person name="Oguiza J.A."/>
            <person name="Park J."/>
            <person name="Pisabarro A.G."/>
            <person name="Riley R."/>
            <person name="Rosling A."/>
            <person name="Salamov A."/>
            <person name="Schmidt O."/>
            <person name="Schmutz J."/>
            <person name="Skrede I."/>
            <person name="Stenlid J."/>
            <person name="Wiebenga A."/>
            <person name="Xie X."/>
            <person name="Kues U."/>
            <person name="Hibbett D.S."/>
            <person name="Hoffmeister D."/>
            <person name="Hogberg N."/>
            <person name="Martin F."/>
            <person name="Grigoriev I.V."/>
            <person name="Watkinson S.C."/>
        </authorList>
    </citation>
    <scope>NUCLEOTIDE SEQUENCE</scope>
    <source>
        <strain evidence="3">S7.9</strain>
    </source>
</reference>
<feature type="domain" description="Sld7 C-terminal" evidence="2">
    <location>
        <begin position="347"/>
        <end position="415"/>
    </location>
</feature>
<dbReference type="InterPro" id="IPR041260">
    <property type="entry name" value="Sld7_C"/>
</dbReference>
<organism>
    <name type="scientific">Serpula lacrymans var. lacrymans (strain S7.9)</name>
    <name type="common">Dry rot fungus</name>
    <dbReference type="NCBI Taxonomy" id="578457"/>
    <lineage>
        <taxon>Eukaryota</taxon>
        <taxon>Fungi</taxon>
        <taxon>Dikarya</taxon>
        <taxon>Basidiomycota</taxon>
        <taxon>Agaricomycotina</taxon>
        <taxon>Agaricomycetes</taxon>
        <taxon>Agaricomycetidae</taxon>
        <taxon>Boletales</taxon>
        <taxon>Coniophorineae</taxon>
        <taxon>Serpulaceae</taxon>
        <taxon>Serpula</taxon>
    </lineage>
</organism>
<dbReference type="EMBL" id="GL945432">
    <property type="protein sequence ID" value="EGO26366.1"/>
    <property type="molecule type" value="Genomic_DNA"/>
</dbReference>
<evidence type="ECO:0000313" key="3">
    <source>
        <dbReference type="EMBL" id="EGO26366.1"/>
    </source>
</evidence>
<dbReference type="Pfam" id="PF18596">
    <property type="entry name" value="Sld7_C"/>
    <property type="match status" value="1"/>
</dbReference>
<sequence>MFQSACVTAPDITITQATPTKDPSVTKVSTTPQGSKSSPHRLLYRGALSLPDSHLLLDGLTFFARLGDNATNPNGISTMELLDNPLALALESMRGRPTLRFKGTTKLKDFWLDTSGDVCMDIHPYATLTRVYFENILCLTPISSLDGRSDSGIRVSLGDSDGPDTTEIIIYGKLSHECLPSTSASPPVQIHVARITTAPRSVPRRPRPDDPTPRKPPSILSAKRSLDSYDMVNNSKRIKSSLGTGKGKGKAVDEDETLKRAREVMLHLPRQGSGTISQKGEPVFKVPLLPSRAVLKPKGGGKGKVNPNVEIDVFGAVGHLDSKDKNKRKAEENDALVETEESACDFEQANKVVIKKTAVKYLGAAGIGKNHPEFKELFGFVYRGTSFALRTKIKVLHMSGKMVNDLVDAHVKLYIPPSEGGSS</sequence>
<dbReference type="RefSeq" id="XP_007316539.1">
    <property type="nucleotide sequence ID" value="XM_007316477.1"/>
</dbReference>
<feature type="compositionally biased region" description="Polar residues" evidence="1">
    <location>
        <begin position="16"/>
        <end position="37"/>
    </location>
</feature>
<evidence type="ECO:0000259" key="2">
    <source>
        <dbReference type="Pfam" id="PF18596"/>
    </source>
</evidence>
<dbReference type="HOGENOM" id="CLU_037886_0_0_1"/>
<dbReference type="OrthoDB" id="5599874at2759"/>
<feature type="region of interest" description="Disordered" evidence="1">
    <location>
        <begin position="16"/>
        <end position="39"/>
    </location>
</feature>
<protein>
    <recommendedName>
        <fullName evidence="2">Sld7 C-terminal domain-containing protein</fullName>
    </recommendedName>
</protein>
<evidence type="ECO:0000256" key="1">
    <source>
        <dbReference type="SAM" id="MobiDB-lite"/>
    </source>
</evidence>
<dbReference type="AlphaFoldDB" id="F8NS04"/>
<accession>F8NS04</accession>
<dbReference type="GeneID" id="18809791"/>
<proteinExistence type="predicted"/>
<name>F8NS04_SERL9</name>
<dbReference type="Proteomes" id="UP000008064">
    <property type="component" value="Unassembled WGS sequence"/>
</dbReference>
<gene>
    <name evidence="3" type="ORF">SERLADRAFT_360683</name>
</gene>
<dbReference type="KEGG" id="sla:SERLADRAFT_360683"/>
<feature type="region of interest" description="Disordered" evidence="1">
    <location>
        <begin position="196"/>
        <end position="226"/>
    </location>
</feature>